<gene>
    <name evidence="1" type="ORF">SAMN05421593_2986</name>
</gene>
<protein>
    <submittedName>
        <fullName evidence="1">Uncharacterized protein</fullName>
    </submittedName>
</protein>
<evidence type="ECO:0000313" key="1">
    <source>
        <dbReference type="EMBL" id="SEH35363.1"/>
    </source>
</evidence>
<organism evidence="1 2">
    <name type="scientific">Chryseobacterium culicis</name>
    <dbReference type="NCBI Taxonomy" id="680127"/>
    <lineage>
        <taxon>Bacteria</taxon>
        <taxon>Pseudomonadati</taxon>
        <taxon>Bacteroidota</taxon>
        <taxon>Flavobacteriia</taxon>
        <taxon>Flavobacteriales</taxon>
        <taxon>Weeksellaceae</taxon>
        <taxon>Chryseobacterium group</taxon>
        <taxon>Chryseobacterium</taxon>
    </lineage>
</organism>
<evidence type="ECO:0000313" key="2">
    <source>
        <dbReference type="Proteomes" id="UP000198561"/>
    </source>
</evidence>
<dbReference type="AlphaFoldDB" id="A0A1H6HN13"/>
<dbReference type="Proteomes" id="UP000198561">
    <property type="component" value="Unassembled WGS sequence"/>
</dbReference>
<proteinExistence type="predicted"/>
<dbReference type="EMBL" id="FNWQ01000003">
    <property type="protein sequence ID" value="SEH35363.1"/>
    <property type="molecule type" value="Genomic_DNA"/>
</dbReference>
<accession>A0A1H6HN13</accession>
<dbReference type="STRING" id="680127.SAMN05421593_2986"/>
<name>A0A1H6HN13_CHRCI</name>
<reference evidence="1 2" key="1">
    <citation type="submission" date="2016-10" db="EMBL/GenBank/DDBJ databases">
        <authorList>
            <person name="de Groot N.N."/>
        </authorList>
    </citation>
    <scope>NUCLEOTIDE SEQUENCE [LARGE SCALE GENOMIC DNA]</scope>
    <source>
        <strain evidence="1 2">DSM 23031</strain>
    </source>
</reference>
<sequence>MTGNNFPVMFLRMISGDVKRGQFFYFNEHNGNILSLKNKYAHSIQLNIKKS</sequence>